<sequence>MEKAGQCVICVTRPLSKPLTSEEISELVNDSDSDGLELHDLESDKEQDNLLPEITPMARTQSNGQKRKRQNVMIWQKIRMEIRSKC</sequence>
<feature type="region of interest" description="Disordered" evidence="1">
    <location>
        <begin position="42"/>
        <end position="70"/>
    </location>
</feature>
<reference evidence="2" key="1">
    <citation type="journal article" date="2023" name="IScience">
        <title>Live-bearing cockroach genome reveals convergent evolutionary mechanisms linked to viviparity in insects and beyond.</title>
        <authorList>
            <person name="Fouks B."/>
            <person name="Harrison M.C."/>
            <person name="Mikhailova A.A."/>
            <person name="Marchal E."/>
            <person name="English S."/>
            <person name="Carruthers M."/>
            <person name="Jennings E.C."/>
            <person name="Chiamaka E.L."/>
            <person name="Frigard R.A."/>
            <person name="Pippel M."/>
            <person name="Attardo G.M."/>
            <person name="Benoit J.B."/>
            <person name="Bornberg-Bauer E."/>
            <person name="Tobe S.S."/>
        </authorList>
    </citation>
    <scope>NUCLEOTIDE SEQUENCE</scope>
    <source>
        <strain evidence="2">Stay&amp;Tobe</strain>
    </source>
</reference>
<dbReference type="Proteomes" id="UP001233999">
    <property type="component" value="Unassembled WGS sequence"/>
</dbReference>
<dbReference type="AlphaFoldDB" id="A0AAD7ZCK8"/>
<protein>
    <submittedName>
        <fullName evidence="2">Uncharacterized protein</fullName>
    </submittedName>
</protein>
<dbReference type="EMBL" id="JASPKZ010009042">
    <property type="protein sequence ID" value="KAJ9578064.1"/>
    <property type="molecule type" value="Genomic_DNA"/>
</dbReference>
<evidence type="ECO:0000256" key="1">
    <source>
        <dbReference type="SAM" id="MobiDB-lite"/>
    </source>
</evidence>
<organism evidence="2 3">
    <name type="scientific">Diploptera punctata</name>
    <name type="common">Pacific beetle cockroach</name>
    <dbReference type="NCBI Taxonomy" id="6984"/>
    <lineage>
        <taxon>Eukaryota</taxon>
        <taxon>Metazoa</taxon>
        <taxon>Ecdysozoa</taxon>
        <taxon>Arthropoda</taxon>
        <taxon>Hexapoda</taxon>
        <taxon>Insecta</taxon>
        <taxon>Pterygota</taxon>
        <taxon>Neoptera</taxon>
        <taxon>Polyneoptera</taxon>
        <taxon>Dictyoptera</taxon>
        <taxon>Blattodea</taxon>
        <taxon>Blaberoidea</taxon>
        <taxon>Blaberidae</taxon>
        <taxon>Diplopterinae</taxon>
        <taxon>Diploptera</taxon>
    </lineage>
</organism>
<evidence type="ECO:0000313" key="3">
    <source>
        <dbReference type="Proteomes" id="UP001233999"/>
    </source>
</evidence>
<accession>A0AAD7ZCK8</accession>
<evidence type="ECO:0000313" key="2">
    <source>
        <dbReference type="EMBL" id="KAJ9578064.1"/>
    </source>
</evidence>
<reference evidence="2" key="2">
    <citation type="submission" date="2023-05" db="EMBL/GenBank/DDBJ databases">
        <authorList>
            <person name="Fouks B."/>
        </authorList>
    </citation>
    <scope>NUCLEOTIDE SEQUENCE</scope>
    <source>
        <strain evidence="2">Stay&amp;Tobe</strain>
        <tissue evidence="2">Testes</tissue>
    </source>
</reference>
<name>A0AAD7ZCK8_DIPPU</name>
<gene>
    <name evidence="2" type="ORF">L9F63_025074</name>
</gene>
<proteinExistence type="predicted"/>
<comment type="caution">
    <text evidence="2">The sequence shown here is derived from an EMBL/GenBank/DDBJ whole genome shotgun (WGS) entry which is preliminary data.</text>
</comment>
<keyword evidence="3" id="KW-1185">Reference proteome</keyword>